<protein>
    <recommendedName>
        <fullName evidence="2">YCII-related domain-containing protein</fullName>
    </recommendedName>
</protein>
<evidence type="ECO:0000313" key="4">
    <source>
        <dbReference type="Proteomes" id="UP000324260"/>
    </source>
</evidence>
<sequence length="84" mass="9422">MLRYLVTTFRTPQFDPSVIEAHYAFLDDLREKGQLELAGPFTDKSGGAYLIRAADLEEAKAIAFSDPVHISKSSIVTVYEWNAK</sequence>
<evidence type="ECO:0000313" key="3">
    <source>
        <dbReference type="EMBL" id="TZG41129.1"/>
    </source>
</evidence>
<dbReference type="PANTHER" id="PTHR37828:SF1">
    <property type="entry name" value="YCII-RELATED DOMAIN-CONTAINING PROTEIN"/>
    <property type="match status" value="1"/>
</dbReference>
<dbReference type="InterPro" id="IPR005545">
    <property type="entry name" value="YCII"/>
</dbReference>
<comment type="caution">
    <text evidence="3">The sequence shown here is derived from an EMBL/GenBank/DDBJ whole genome shotgun (WGS) entry which is preliminary data.</text>
</comment>
<dbReference type="EMBL" id="VTPU01000001">
    <property type="protein sequence ID" value="TZG41129.1"/>
    <property type="molecule type" value="Genomic_DNA"/>
</dbReference>
<accession>A0A5D9DBZ3</accession>
<dbReference type="InterPro" id="IPR011008">
    <property type="entry name" value="Dimeric_a/b-barrel"/>
</dbReference>
<evidence type="ECO:0000256" key="1">
    <source>
        <dbReference type="ARBA" id="ARBA00007689"/>
    </source>
</evidence>
<evidence type="ECO:0000259" key="2">
    <source>
        <dbReference type="Pfam" id="PF03795"/>
    </source>
</evidence>
<organism evidence="3 4">
    <name type="scientific">Halomonas eurihalina</name>
    <dbReference type="NCBI Taxonomy" id="42566"/>
    <lineage>
        <taxon>Bacteria</taxon>
        <taxon>Pseudomonadati</taxon>
        <taxon>Pseudomonadota</taxon>
        <taxon>Gammaproteobacteria</taxon>
        <taxon>Oceanospirillales</taxon>
        <taxon>Halomonadaceae</taxon>
        <taxon>Halomonas</taxon>
    </lineage>
</organism>
<dbReference type="Gene3D" id="3.30.70.1060">
    <property type="entry name" value="Dimeric alpha+beta barrel"/>
    <property type="match status" value="1"/>
</dbReference>
<proteinExistence type="inferred from homology"/>
<dbReference type="RefSeq" id="WP_149320325.1">
    <property type="nucleotide sequence ID" value="NZ_JARWAH010000001.1"/>
</dbReference>
<keyword evidence="4" id="KW-1185">Reference proteome</keyword>
<name>A0A5D9DBZ3_HALER</name>
<dbReference type="Proteomes" id="UP000324260">
    <property type="component" value="Unassembled WGS sequence"/>
</dbReference>
<dbReference type="SUPFAM" id="SSF54909">
    <property type="entry name" value="Dimeric alpha+beta barrel"/>
    <property type="match status" value="1"/>
</dbReference>
<comment type="similarity">
    <text evidence="1">Belongs to the YciI family.</text>
</comment>
<reference evidence="3 4" key="1">
    <citation type="submission" date="2019-08" db="EMBL/GenBank/DDBJ databases">
        <title>Draft Genome Sequence of Halomonas eurihalina Isolated from Preserved Hide-surface.</title>
        <authorList>
            <person name="Hussain S.A."/>
            <person name="Xu A."/>
            <person name="Sarker M."/>
            <person name="Sommers C."/>
        </authorList>
    </citation>
    <scope>NUCLEOTIDE SEQUENCE [LARGE SCALE GENOMIC DNA]</scope>
    <source>
        <strain evidence="3 4">MS1</strain>
    </source>
</reference>
<dbReference type="Pfam" id="PF03795">
    <property type="entry name" value="YCII"/>
    <property type="match status" value="1"/>
</dbReference>
<gene>
    <name evidence="3" type="ORF">FZZ93_00220</name>
</gene>
<dbReference type="AlphaFoldDB" id="A0A5D9DBZ3"/>
<dbReference type="OrthoDB" id="8968203at2"/>
<feature type="domain" description="YCII-related" evidence="2">
    <location>
        <begin position="17"/>
        <end position="82"/>
    </location>
</feature>
<dbReference type="PANTHER" id="PTHR37828">
    <property type="entry name" value="GSR2449 PROTEIN"/>
    <property type="match status" value="1"/>
</dbReference>